<dbReference type="Pfam" id="PF26572">
    <property type="entry name" value="DUF8185"/>
    <property type="match status" value="1"/>
</dbReference>
<evidence type="ECO:0000259" key="2">
    <source>
        <dbReference type="Pfam" id="PF26572"/>
    </source>
</evidence>
<evidence type="ECO:0000259" key="1">
    <source>
        <dbReference type="Pfam" id="PF26035"/>
    </source>
</evidence>
<dbReference type="Pfam" id="PF26035">
    <property type="entry name" value="DUF8010"/>
    <property type="match status" value="1"/>
</dbReference>
<evidence type="ECO:0000313" key="4">
    <source>
        <dbReference type="Proteomes" id="UP000185478"/>
    </source>
</evidence>
<organism evidence="3 4">
    <name type="scientific">Corynebacterium aquilae DSM 44791</name>
    <dbReference type="NCBI Taxonomy" id="1431546"/>
    <lineage>
        <taxon>Bacteria</taxon>
        <taxon>Bacillati</taxon>
        <taxon>Actinomycetota</taxon>
        <taxon>Actinomycetes</taxon>
        <taxon>Mycobacteriales</taxon>
        <taxon>Corynebacteriaceae</taxon>
        <taxon>Corynebacterium</taxon>
    </lineage>
</organism>
<dbReference type="KEGG" id="caqu:CAQU_09590"/>
<dbReference type="RefSeq" id="WP_084562992.1">
    <property type="nucleotide sequence ID" value="NZ_CP009245.1"/>
</dbReference>
<accession>A0A1L7CHD5</accession>
<evidence type="ECO:0000313" key="3">
    <source>
        <dbReference type="EMBL" id="APT85280.1"/>
    </source>
</evidence>
<proteinExistence type="predicted"/>
<feature type="domain" description="DUF8010" evidence="1">
    <location>
        <begin position="8"/>
        <end position="83"/>
    </location>
</feature>
<keyword evidence="4" id="KW-1185">Reference proteome</keyword>
<feature type="domain" description="DUF8185" evidence="2">
    <location>
        <begin position="100"/>
        <end position="204"/>
    </location>
</feature>
<dbReference type="Proteomes" id="UP000185478">
    <property type="component" value="Chromosome"/>
</dbReference>
<dbReference type="AlphaFoldDB" id="A0A1L7CHD5"/>
<sequence length="212" mass="22172">MITVIDSKQSLLAMLQRAVKLDEQCAVRARNFPAPTPTVEVFVTTPFEVFAARRCQGSAQPDQVVVAARALAEKLASTVEEAAPTMLAAGGAALWPGALPPVEGFSWVDDVPVSVLRELANQGAAAAQEVKSVGVPTSLLNQTVLTVDGVEIGMRLVWAARQLGFLPLEGAQLPAAATTARVSAAGSWVRVDTWLGSVYQRSGGPLSLTPLG</sequence>
<reference evidence="3 4" key="1">
    <citation type="submission" date="2014-08" db="EMBL/GenBank/DDBJ databases">
        <title>Complete genome sequence of Corynebacterium aquilae S-613T(T) (=DSM 44791(T)), isolated from the choana of a healthy golden eagle.</title>
        <authorList>
            <person name="Ruckert C."/>
            <person name="Albersmeier A."/>
            <person name="Winkler A."/>
            <person name="Kalinowski J."/>
        </authorList>
    </citation>
    <scope>NUCLEOTIDE SEQUENCE [LARGE SCALE GENOMIC DNA]</scope>
    <source>
        <strain evidence="3 4">S-613</strain>
    </source>
</reference>
<dbReference type="InterPro" id="IPR058323">
    <property type="entry name" value="DUF8010"/>
</dbReference>
<gene>
    <name evidence="3" type="ORF">CAQU_09590</name>
</gene>
<dbReference type="EMBL" id="CP009245">
    <property type="protein sequence ID" value="APT85280.1"/>
    <property type="molecule type" value="Genomic_DNA"/>
</dbReference>
<protein>
    <submittedName>
        <fullName evidence="3">Uncharacterized protein</fullName>
    </submittedName>
</protein>
<dbReference type="STRING" id="1431546.CAQU_09590"/>
<name>A0A1L7CHD5_9CORY</name>
<dbReference type="InterPro" id="IPR058498">
    <property type="entry name" value="DUF8185"/>
</dbReference>